<comment type="caution">
    <text evidence="2">The sequence shown here is derived from an EMBL/GenBank/DDBJ whole genome shotgun (WGS) entry which is preliminary data.</text>
</comment>
<dbReference type="PANTHER" id="PTHR45527:SF1">
    <property type="entry name" value="FATTY ACID SYNTHASE"/>
    <property type="match status" value="1"/>
</dbReference>
<dbReference type="Gene3D" id="3.30.559.30">
    <property type="entry name" value="Nonribosomal peptide synthetase, condensation domain"/>
    <property type="match status" value="1"/>
</dbReference>
<feature type="domain" description="Condensation" evidence="1">
    <location>
        <begin position="20"/>
        <end position="283"/>
    </location>
</feature>
<keyword evidence="3" id="KW-1185">Reference proteome</keyword>
<organism evidence="2 3">
    <name type="scientific">Micromonospora fiedleri</name>
    <dbReference type="NCBI Taxonomy" id="1157498"/>
    <lineage>
        <taxon>Bacteria</taxon>
        <taxon>Bacillati</taxon>
        <taxon>Actinomycetota</taxon>
        <taxon>Actinomycetes</taxon>
        <taxon>Micromonosporales</taxon>
        <taxon>Micromonosporaceae</taxon>
        <taxon>Micromonospora</taxon>
    </lineage>
</organism>
<evidence type="ECO:0000313" key="2">
    <source>
        <dbReference type="EMBL" id="MBL6275136.1"/>
    </source>
</evidence>
<dbReference type="SUPFAM" id="SSF52777">
    <property type="entry name" value="CoA-dependent acyltransferases"/>
    <property type="match status" value="2"/>
</dbReference>
<dbReference type="PANTHER" id="PTHR45527">
    <property type="entry name" value="NONRIBOSOMAL PEPTIDE SYNTHETASE"/>
    <property type="match status" value="1"/>
</dbReference>
<accession>A0ABS1UIF1</accession>
<name>A0ABS1UIF1_9ACTN</name>
<dbReference type="InterPro" id="IPR001242">
    <property type="entry name" value="Condensation_dom"/>
</dbReference>
<dbReference type="InterPro" id="IPR023213">
    <property type="entry name" value="CAT-like_dom_sf"/>
</dbReference>
<reference evidence="2 3" key="1">
    <citation type="submission" date="2021-01" db="EMBL/GenBank/DDBJ databases">
        <title>Genome sequencing of Micromonospora fiedleri MG-37.</title>
        <authorList>
            <person name="Moreland P.E.J."/>
            <person name="Stach J.E.M."/>
        </authorList>
    </citation>
    <scope>NUCLEOTIDE SEQUENCE [LARGE SCALE GENOMIC DNA]</scope>
    <source>
        <strain evidence="2 3">MG-37</strain>
    </source>
</reference>
<dbReference type="Proteomes" id="UP000661193">
    <property type="component" value="Unassembled WGS sequence"/>
</dbReference>
<dbReference type="RefSeq" id="WP_203220103.1">
    <property type="nucleotide sequence ID" value="NZ_JAETXL010000001.1"/>
</dbReference>
<sequence>MGDTTTIVVPFHGCVGGEVDLTWGQANMWRAVERFGGAAERFNLPRWRLLSRPVPLARAVKAIRVLVERRQVLRTRFVAGADGPRQHVATDGTHRVTVVPVRRSQAHRIAVRTTAELSTGRIDLAREWPVRFCLLVERHAVIGVVFVASHVALDGWATDRLLADLLHCLNDRHRMRPERYGPIEHARHEAVGIRSSTRAYLEKCLRSVRPSVFVPLVGEADLPRFHAHTLRSTAIVSAARTIATRCATSTAAVFLAAAAAALAASCADRQVPMKIITSNRFTPRYRSLAAAMAQDALAVVPLGDTDFDETVRLAYRSATIACCHSRYPPAEFDRLRARIEAASGTTFDLSAYFNDARTMHPDGRAVEPPLRRDRSTDAGSTLSRLDGFDDNDMRFYVRITSAGSAYDVLLVTDSHLFSATGSERLLLGIENLLLAAATGSVPVARIPALTGATPL</sequence>
<gene>
    <name evidence="2" type="ORF">JMF97_03045</name>
</gene>
<dbReference type="Pfam" id="PF00668">
    <property type="entry name" value="Condensation"/>
    <property type="match status" value="1"/>
</dbReference>
<dbReference type="Gene3D" id="3.30.559.10">
    <property type="entry name" value="Chloramphenicol acetyltransferase-like domain"/>
    <property type="match status" value="1"/>
</dbReference>
<protein>
    <recommendedName>
        <fullName evidence="1">Condensation domain-containing protein</fullName>
    </recommendedName>
</protein>
<dbReference type="EMBL" id="JAETXL010000001">
    <property type="protein sequence ID" value="MBL6275136.1"/>
    <property type="molecule type" value="Genomic_DNA"/>
</dbReference>
<evidence type="ECO:0000313" key="3">
    <source>
        <dbReference type="Proteomes" id="UP000661193"/>
    </source>
</evidence>
<proteinExistence type="predicted"/>
<evidence type="ECO:0000259" key="1">
    <source>
        <dbReference type="Pfam" id="PF00668"/>
    </source>
</evidence>